<evidence type="ECO:0000313" key="2">
    <source>
        <dbReference type="EMBL" id="PWJ31871.1"/>
    </source>
</evidence>
<dbReference type="Proteomes" id="UP000245845">
    <property type="component" value="Unassembled WGS sequence"/>
</dbReference>
<feature type="compositionally biased region" description="Low complexity" evidence="1">
    <location>
        <begin position="50"/>
        <end position="63"/>
    </location>
</feature>
<evidence type="ECO:0000256" key="1">
    <source>
        <dbReference type="SAM" id="MobiDB-lite"/>
    </source>
</evidence>
<dbReference type="AlphaFoldDB" id="A0A2Y9B8H9"/>
<gene>
    <name evidence="2" type="ORF">A8806_101158</name>
</gene>
<proteinExistence type="predicted"/>
<evidence type="ECO:0000313" key="3">
    <source>
        <dbReference type="Proteomes" id="UP000245845"/>
    </source>
</evidence>
<comment type="caution">
    <text evidence="2">The sequence shown here is derived from an EMBL/GenBank/DDBJ whole genome shotgun (WGS) entry which is preliminary data.</text>
</comment>
<dbReference type="EMBL" id="QGDL01000001">
    <property type="protein sequence ID" value="PWJ31871.1"/>
    <property type="molecule type" value="Genomic_DNA"/>
</dbReference>
<keyword evidence="3" id="KW-1185">Reference proteome</keyword>
<organism evidence="2 3">
    <name type="scientific">Faecalicatena orotica</name>
    <dbReference type="NCBI Taxonomy" id="1544"/>
    <lineage>
        <taxon>Bacteria</taxon>
        <taxon>Bacillati</taxon>
        <taxon>Bacillota</taxon>
        <taxon>Clostridia</taxon>
        <taxon>Lachnospirales</taxon>
        <taxon>Lachnospiraceae</taxon>
        <taxon>Faecalicatena</taxon>
    </lineage>
</organism>
<feature type="region of interest" description="Disordered" evidence="1">
    <location>
        <begin position="44"/>
        <end position="67"/>
    </location>
</feature>
<protein>
    <submittedName>
        <fullName evidence="2">Stage III sporulation protein AG</fullName>
    </submittedName>
</protein>
<accession>A0A2Y9B8H9</accession>
<feature type="compositionally biased region" description="Polar residues" evidence="1">
    <location>
        <begin position="123"/>
        <end position="151"/>
    </location>
</feature>
<reference evidence="2 3" key="1">
    <citation type="submission" date="2018-05" db="EMBL/GenBank/DDBJ databases">
        <title>The Hungate 1000. A catalogue of reference genomes from the rumen microbiome.</title>
        <authorList>
            <person name="Kelly W."/>
        </authorList>
    </citation>
    <scope>NUCLEOTIDE SEQUENCE [LARGE SCALE GENOMIC DNA]</scope>
    <source>
        <strain evidence="2 3">NLAE-zl-C242</strain>
    </source>
</reference>
<feature type="region of interest" description="Disordered" evidence="1">
    <location>
        <begin position="105"/>
        <end position="152"/>
    </location>
</feature>
<sequence>MDNKWKALLGKLKDKKMLPKKNQLLILLLVGILLVVIAIPTPDKKKNAGDSDSAASAGTADNGYPDTSEEYEEYLENRVARALEYVEGVGKTEVMITLKSSGQKIIEKDQQQSSQKTDEEDSSGGTRTVQDNSSDKTSIYEQGADGSQSPYVSKEMTPEIAGVIVIADGGDNAVVVQNITEAIQALFGVEAHKIKIMKRTDT</sequence>
<name>A0A2Y9B8H9_9FIRM</name>
<dbReference type="RefSeq" id="WP_242995914.1">
    <property type="nucleotide sequence ID" value="NZ_BAAACK010000007.1"/>
</dbReference>